<dbReference type="EMBL" id="ODYU01006185">
    <property type="protein sequence ID" value="SOQ47818.1"/>
    <property type="molecule type" value="Genomic_DNA"/>
</dbReference>
<proteinExistence type="predicted"/>
<dbReference type="AlphaFoldDB" id="A0A2H1W450"/>
<name>A0A2H1W450_SPOFR</name>
<evidence type="ECO:0000313" key="1">
    <source>
        <dbReference type="EMBL" id="SOQ47818.1"/>
    </source>
</evidence>
<accession>A0A2H1W450</accession>
<organism evidence="1">
    <name type="scientific">Spodoptera frugiperda</name>
    <name type="common">Fall armyworm</name>
    <dbReference type="NCBI Taxonomy" id="7108"/>
    <lineage>
        <taxon>Eukaryota</taxon>
        <taxon>Metazoa</taxon>
        <taxon>Ecdysozoa</taxon>
        <taxon>Arthropoda</taxon>
        <taxon>Hexapoda</taxon>
        <taxon>Insecta</taxon>
        <taxon>Pterygota</taxon>
        <taxon>Neoptera</taxon>
        <taxon>Endopterygota</taxon>
        <taxon>Lepidoptera</taxon>
        <taxon>Glossata</taxon>
        <taxon>Ditrysia</taxon>
        <taxon>Noctuoidea</taxon>
        <taxon>Noctuidae</taxon>
        <taxon>Amphipyrinae</taxon>
        <taxon>Spodoptera</taxon>
    </lineage>
</organism>
<protein>
    <submittedName>
        <fullName evidence="1">SFRICE_015977</fullName>
    </submittedName>
</protein>
<reference evidence="1" key="1">
    <citation type="submission" date="2016-07" db="EMBL/GenBank/DDBJ databases">
        <authorList>
            <person name="Bretaudeau A."/>
        </authorList>
    </citation>
    <scope>NUCLEOTIDE SEQUENCE</scope>
    <source>
        <strain evidence="1">Rice</strain>
        <tissue evidence="1">Whole body</tissue>
    </source>
</reference>
<gene>
    <name evidence="1" type="ORF">SFRICE_015977</name>
</gene>
<sequence>MYTYCKKRAYSFLKGQQRTYDSSGVAGVRGADRLPSGDPSAGFSPVSWVRLQTYKFVKQQFVDHTKSCSVRESNPLPVAQQPVTQPPRQPKLKITLTTSVFVVTQYYANKKIKISVHRPASYASLPTDFSLSCIETHTTASTDPYRTDRIISNAYMRCVPMTSYEMRTMGLWTLTLHVRVNRYYLSLCAPSSATSSLRRSSRKRVGGRMHIKNDKAADDCTVGAVAGQLAAAHRVAADINDCTVGAVAGQLAAAQRVAGSIPARSNSLCDPQIVVSGLGVMCM</sequence>